<evidence type="ECO:0000313" key="4">
    <source>
        <dbReference type="EMBL" id="PQQ16297.1"/>
    </source>
</evidence>
<dbReference type="EMBL" id="PJQY01000199">
    <property type="protein sequence ID" value="PQQ16297.1"/>
    <property type="molecule type" value="Genomic_DNA"/>
</dbReference>
<dbReference type="SUPFAM" id="SSF81383">
    <property type="entry name" value="F-box domain"/>
    <property type="match status" value="1"/>
</dbReference>
<evidence type="ECO:0000313" key="5">
    <source>
        <dbReference type="Proteomes" id="UP000250321"/>
    </source>
</evidence>
<dbReference type="SUPFAM" id="SSF117281">
    <property type="entry name" value="Kelch motif"/>
    <property type="match status" value="1"/>
</dbReference>
<protein>
    <submittedName>
        <fullName evidence="4">F-box/kelch-repeat protein</fullName>
    </submittedName>
</protein>
<dbReference type="InterPro" id="IPR006652">
    <property type="entry name" value="Kelch_1"/>
</dbReference>
<dbReference type="Pfam" id="PF01344">
    <property type="entry name" value="Kelch_1"/>
    <property type="match status" value="2"/>
</dbReference>
<reference evidence="4 5" key="1">
    <citation type="submission" date="2018-02" db="EMBL/GenBank/DDBJ databases">
        <title>Draft genome of wild Prunus yedoensis var. nudiflora.</title>
        <authorList>
            <person name="Baek S."/>
            <person name="Kim J.-H."/>
            <person name="Choi K."/>
            <person name="Kim G.-B."/>
            <person name="Cho A."/>
            <person name="Jang H."/>
            <person name="Shin C.-H."/>
            <person name="Yu H.-J."/>
            <person name="Mun J.-H."/>
        </authorList>
    </citation>
    <scope>NUCLEOTIDE SEQUENCE [LARGE SCALE GENOMIC DNA]</scope>
    <source>
        <strain evidence="5">cv. Jeju island</strain>
        <tissue evidence="4">Leaf</tissue>
    </source>
</reference>
<dbReference type="STRING" id="2094558.A0A314ZDW0"/>
<dbReference type="SMART" id="SM00612">
    <property type="entry name" value="Kelch"/>
    <property type="match status" value="2"/>
</dbReference>
<dbReference type="SMART" id="SM00256">
    <property type="entry name" value="FBOX"/>
    <property type="match status" value="1"/>
</dbReference>
<keyword evidence="1" id="KW-0880">Kelch repeat</keyword>
<dbReference type="InterPro" id="IPR036047">
    <property type="entry name" value="F-box-like_dom_sf"/>
</dbReference>
<evidence type="ECO:0000256" key="2">
    <source>
        <dbReference type="ARBA" id="ARBA00022737"/>
    </source>
</evidence>
<dbReference type="Proteomes" id="UP000250321">
    <property type="component" value="Unassembled WGS sequence"/>
</dbReference>
<proteinExistence type="predicted"/>
<evidence type="ECO:0000256" key="1">
    <source>
        <dbReference type="ARBA" id="ARBA00022441"/>
    </source>
</evidence>
<dbReference type="PANTHER" id="PTHR46344:SF1">
    <property type="entry name" value="OS02G0504900 PROTEIN"/>
    <property type="match status" value="1"/>
</dbReference>
<dbReference type="CDD" id="cd22152">
    <property type="entry name" value="F-box_AtAFR-like"/>
    <property type="match status" value="1"/>
</dbReference>
<keyword evidence="2" id="KW-0677">Repeat</keyword>
<dbReference type="AlphaFoldDB" id="A0A314ZDW0"/>
<gene>
    <name evidence="4" type="ORF">Pyn_20778</name>
</gene>
<dbReference type="InterPro" id="IPR015915">
    <property type="entry name" value="Kelch-typ_b-propeller"/>
</dbReference>
<dbReference type="OrthoDB" id="45365at2759"/>
<keyword evidence="5" id="KW-1185">Reference proteome</keyword>
<dbReference type="PANTHER" id="PTHR46344">
    <property type="entry name" value="OS02G0202900 PROTEIN"/>
    <property type="match status" value="1"/>
</dbReference>
<evidence type="ECO:0000259" key="3">
    <source>
        <dbReference type="SMART" id="SM00256"/>
    </source>
</evidence>
<accession>A0A314ZDW0</accession>
<sequence>MRSSTFPDQVIINLSWIHGSNWGLKPAKFMALTDTWAMRGGRYKLGSNYFGSRTFVMEFESDWTKHRKLPAYTAHVMRSATSFMPCPILPGLPDDIAKHCLALVPRSNFPVMSGVCKKWRHFIQSKELITVRKLAGVLEEWLYVLTTDSRGKPSHWEVLDCLGRKHHILPSMPGPMRSGGTSVASEDVYQYDSCLNRWGKLASLHVARHDFACAEVSGMIYAVGGFGIDGSSLSSAEVYNPDTDTWTLIESLRRPRYGCFACGFEGKLYVMGGRSSFTIGNSKFVDVYDPEKHTWCEMKNGCVMVTAHAVLEKKLFCLEWKNQRKLSIYNPEDNSWEMVQIPLTGSTSIKFRFGILGEKLLLFSLEEEPGYRTLLYDPNATPGSEWQTSEVKPSGPCFCCVTIKV</sequence>
<name>A0A314ZDW0_PRUYE</name>
<dbReference type="Pfam" id="PF00646">
    <property type="entry name" value="F-box"/>
    <property type="match status" value="1"/>
</dbReference>
<comment type="caution">
    <text evidence="4">The sequence shown here is derived from an EMBL/GenBank/DDBJ whole genome shotgun (WGS) entry which is preliminary data.</text>
</comment>
<organism evidence="4 5">
    <name type="scientific">Prunus yedoensis var. nudiflora</name>
    <dbReference type="NCBI Taxonomy" id="2094558"/>
    <lineage>
        <taxon>Eukaryota</taxon>
        <taxon>Viridiplantae</taxon>
        <taxon>Streptophyta</taxon>
        <taxon>Embryophyta</taxon>
        <taxon>Tracheophyta</taxon>
        <taxon>Spermatophyta</taxon>
        <taxon>Magnoliopsida</taxon>
        <taxon>eudicotyledons</taxon>
        <taxon>Gunneridae</taxon>
        <taxon>Pentapetalae</taxon>
        <taxon>rosids</taxon>
        <taxon>fabids</taxon>
        <taxon>Rosales</taxon>
        <taxon>Rosaceae</taxon>
        <taxon>Amygdaloideae</taxon>
        <taxon>Amygdaleae</taxon>
        <taxon>Prunus</taxon>
    </lineage>
</organism>
<dbReference type="InterPro" id="IPR001810">
    <property type="entry name" value="F-box_dom"/>
</dbReference>
<feature type="domain" description="F-box" evidence="3">
    <location>
        <begin position="92"/>
        <end position="132"/>
    </location>
</feature>
<dbReference type="Gene3D" id="2.120.10.80">
    <property type="entry name" value="Kelch-type beta propeller"/>
    <property type="match status" value="1"/>
</dbReference>